<dbReference type="InterPro" id="IPR029063">
    <property type="entry name" value="SAM-dependent_MTases_sf"/>
</dbReference>
<dbReference type="RefSeq" id="WP_057755195.1">
    <property type="nucleotide sequence ID" value="NZ_AYYK01000004.1"/>
</dbReference>
<gene>
    <name evidence="1" type="ORF">FC84_GL001456</name>
</gene>
<accession>A0A0R2BL45</accession>
<organism evidence="1 2">
    <name type="scientific">Lapidilactobacillus dextrinicus DSM 20335</name>
    <dbReference type="NCBI Taxonomy" id="1423738"/>
    <lineage>
        <taxon>Bacteria</taxon>
        <taxon>Bacillati</taxon>
        <taxon>Bacillota</taxon>
        <taxon>Bacilli</taxon>
        <taxon>Lactobacillales</taxon>
        <taxon>Lactobacillaceae</taxon>
        <taxon>Lapidilactobacillus</taxon>
    </lineage>
</organism>
<dbReference type="AlphaFoldDB" id="A0A0R2BL45"/>
<protein>
    <recommendedName>
        <fullName evidence="3">SAM-dependent methyltransferase</fullName>
    </recommendedName>
</protein>
<dbReference type="SUPFAM" id="SSF53335">
    <property type="entry name" value="S-adenosyl-L-methionine-dependent methyltransferases"/>
    <property type="match status" value="1"/>
</dbReference>
<dbReference type="Proteomes" id="UP000051813">
    <property type="component" value="Unassembled WGS sequence"/>
</dbReference>
<evidence type="ECO:0000313" key="2">
    <source>
        <dbReference type="Proteomes" id="UP000051813"/>
    </source>
</evidence>
<dbReference type="OrthoDB" id="2248737at2"/>
<comment type="caution">
    <text evidence="1">The sequence shown here is derived from an EMBL/GenBank/DDBJ whole genome shotgun (WGS) entry which is preliminary data.</text>
</comment>
<keyword evidence="2" id="KW-1185">Reference proteome</keyword>
<reference evidence="1 2" key="1">
    <citation type="journal article" date="2015" name="Genome Announc.">
        <title>Expanding the biotechnology potential of lactobacilli through comparative genomics of 213 strains and associated genera.</title>
        <authorList>
            <person name="Sun Z."/>
            <person name="Harris H.M."/>
            <person name="McCann A."/>
            <person name="Guo C."/>
            <person name="Argimon S."/>
            <person name="Zhang W."/>
            <person name="Yang X."/>
            <person name="Jeffery I.B."/>
            <person name="Cooney J.C."/>
            <person name="Kagawa T.F."/>
            <person name="Liu W."/>
            <person name="Song Y."/>
            <person name="Salvetti E."/>
            <person name="Wrobel A."/>
            <person name="Rasinkangas P."/>
            <person name="Parkhill J."/>
            <person name="Rea M.C."/>
            <person name="O'Sullivan O."/>
            <person name="Ritari J."/>
            <person name="Douillard F.P."/>
            <person name="Paul Ross R."/>
            <person name="Yang R."/>
            <person name="Briner A.E."/>
            <person name="Felis G.E."/>
            <person name="de Vos W.M."/>
            <person name="Barrangou R."/>
            <person name="Klaenhammer T.R."/>
            <person name="Caufield P.W."/>
            <person name="Cui Y."/>
            <person name="Zhang H."/>
            <person name="O'Toole P.W."/>
        </authorList>
    </citation>
    <scope>NUCLEOTIDE SEQUENCE [LARGE SCALE GENOMIC DNA]</scope>
    <source>
        <strain evidence="1 2">DSM 20335</strain>
    </source>
</reference>
<dbReference type="EMBL" id="AYYK01000004">
    <property type="protein sequence ID" value="KRM79282.1"/>
    <property type="molecule type" value="Genomic_DNA"/>
</dbReference>
<evidence type="ECO:0008006" key="3">
    <source>
        <dbReference type="Google" id="ProtNLM"/>
    </source>
</evidence>
<sequence>MDYLLKLQQLAEPYRSNFDVEVRLLEIKRCVAEISQGQLLSRPLPILTLVEDCWLDFLTIGIKQQLPTVQIEQDFRDLNHLFANFRKYLQYHFGQWTLISQQALAIWTKYWPHRHYLELMAGNGVLAKGLTAYGQKVIATDSFAWQGENNTGRQLHFPVQDADALTAIKKFGSQVDAIILSWSPDRDPIDVVIAQQIRQLPQHPDLIVIGEKFGVTNSELFWHTQPIAFSPQVHLINRYLPQHDLVKEQVFLIR</sequence>
<name>A0A0R2BL45_9LACO</name>
<proteinExistence type="predicted"/>
<dbReference type="STRING" id="1423738.FC84_GL001456"/>
<dbReference type="PATRIC" id="fig|1423738.3.peg.1473"/>
<evidence type="ECO:0000313" key="1">
    <source>
        <dbReference type="EMBL" id="KRM79282.1"/>
    </source>
</evidence>